<accession>A0A6N6NJN8</accession>
<keyword evidence="2" id="KW-1185">Reference proteome</keyword>
<evidence type="ECO:0000313" key="1">
    <source>
        <dbReference type="EMBL" id="KAB1637944.1"/>
    </source>
</evidence>
<reference evidence="1 2" key="1">
    <citation type="submission" date="2019-09" db="EMBL/GenBank/DDBJ databases">
        <title>Whole genome shotgun sequencing (WGS) of Ellagibacter isourolithinifaciens DSM 104140(T) and Adlercreutzia muris DSM 29508(T).</title>
        <authorList>
            <person name="Stoll D.A."/>
            <person name="Danylec N."/>
            <person name="Huch M."/>
        </authorList>
    </citation>
    <scope>NUCLEOTIDE SEQUENCE [LARGE SCALE GENOMIC DNA]</scope>
    <source>
        <strain evidence="1 2">DSM 104140</strain>
    </source>
</reference>
<evidence type="ECO:0008006" key="3">
    <source>
        <dbReference type="Google" id="ProtNLM"/>
    </source>
</evidence>
<dbReference type="AlphaFoldDB" id="A0A6N6NJN8"/>
<comment type="caution">
    <text evidence="1">The sequence shown here is derived from an EMBL/GenBank/DDBJ whole genome shotgun (WGS) entry which is preliminary data.</text>
</comment>
<proteinExistence type="predicted"/>
<dbReference type="GeneID" id="98658541"/>
<dbReference type="Proteomes" id="UP000468668">
    <property type="component" value="Unassembled WGS sequence"/>
</dbReference>
<dbReference type="EMBL" id="WAJR01000027">
    <property type="protein sequence ID" value="KAB1637944.1"/>
    <property type="molecule type" value="Genomic_DNA"/>
</dbReference>
<gene>
    <name evidence="1" type="ORF">F8C90_08975</name>
</gene>
<protein>
    <recommendedName>
        <fullName evidence="3">Abi family protein</fullName>
    </recommendedName>
</protein>
<dbReference type="RefSeq" id="WP_158050187.1">
    <property type="nucleotide sequence ID" value="NZ_DBFOKP010000135.1"/>
</dbReference>
<evidence type="ECO:0000313" key="2">
    <source>
        <dbReference type="Proteomes" id="UP000468668"/>
    </source>
</evidence>
<dbReference type="OrthoDB" id="3418622at2"/>
<sequence>MADACEHPETEVRLEWAERWLSPSRLSSYLNLCGGDVELALDLHEWNLMLGRALMGDIAHFELALRNAYDRALTERFEGDEHWLFDASSPVTRPIMRKSKANKLRDVNMVNRRAIDDARGRAHDPANPNQVIAGLMLGFWAHMTDRSRERDLWIPYLHAAWPAGTDRAKLNLQLEAINKLRNRVAHSERLFNPRPDGCSPARVDAVMLALFRALSPEAYEGLYGNEGKTTIERFLDDHPSPIDVRL</sequence>
<name>A0A6N6NJN8_9ACTN</name>
<organism evidence="1 2">
    <name type="scientific">Ellagibacter isourolithinifaciens</name>
    <dbReference type="NCBI Taxonomy" id="2137581"/>
    <lineage>
        <taxon>Bacteria</taxon>
        <taxon>Bacillati</taxon>
        <taxon>Actinomycetota</taxon>
        <taxon>Coriobacteriia</taxon>
        <taxon>Eggerthellales</taxon>
        <taxon>Eggerthellaceae</taxon>
        <taxon>Ellagibacter</taxon>
    </lineage>
</organism>